<accession>A0ACC2LXD9</accession>
<dbReference type="Proteomes" id="UP001234297">
    <property type="component" value="Chromosome 3"/>
</dbReference>
<sequence length="349" mass="38667">MAASKVEAAVLVGFLVLMGITTLSEGTLSKSLFKRISRINKEGPFLGVVVPNAFEMNPLLESSSFVADERFPYLDFAGRRFRMGRIENEKIILVMTGLGMMNAGLTTQLLLTLFRVKGVVHFGIAGNANTKLQIGDVTIPHYWAHTGLWNWQRYGDGPDDELALESNGDYTRRIGYLKLSDYNNDTKDGIVSENLLNNIWYQPEEIFPVDGYPEIRQHAFWVPVDKHYFSIARKLEGMKLEGCINSTTCLPRKPVVTRVRRGSSANIFVDNAAYRNFLNSKFNVTPIDMESSAVALVCLQSKTPFIAFRALSDLAGGGSSLSNEASIFSTLAAQNAVLVVAKFISLLFS</sequence>
<protein>
    <submittedName>
        <fullName evidence="1">Uncharacterized protein</fullName>
    </submittedName>
</protein>
<reference evidence="1 2" key="1">
    <citation type="journal article" date="2022" name="Hortic Res">
        <title>A haplotype resolved chromosomal level avocado genome allows analysis of novel avocado genes.</title>
        <authorList>
            <person name="Nath O."/>
            <person name="Fletcher S.J."/>
            <person name="Hayward A."/>
            <person name="Shaw L.M."/>
            <person name="Masouleh A.K."/>
            <person name="Furtado A."/>
            <person name="Henry R.J."/>
            <person name="Mitter N."/>
        </authorList>
    </citation>
    <scope>NUCLEOTIDE SEQUENCE [LARGE SCALE GENOMIC DNA]</scope>
    <source>
        <strain evidence="2">cv. Hass</strain>
    </source>
</reference>
<evidence type="ECO:0000313" key="1">
    <source>
        <dbReference type="EMBL" id="KAJ8638186.1"/>
    </source>
</evidence>
<organism evidence="1 2">
    <name type="scientific">Persea americana</name>
    <name type="common">Avocado</name>
    <dbReference type="NCBI Taxonomy" id="3435"/>
    <lineage>
        <taxon>Eukaryota</taxon>
        <taxon>Viridiplantae</taxon>
        <taxon>Streptophyta</taxon>
        <taxon>Embryophyta</taxon>
        <taxon>Tracheophyta</taxon>
        <taxon>Spermatophyta</taxon>
        <taxon>Magnoliopsida</taxon>
        <taxon>Magnoliidae</taxon>
        <taxon>Laurales</taxon>
        <taxon>Lauraceae</taxon>
        <taxon>Persea</taxon>
    </lineage>
</organism>
<evidence type="ECO:0000313" key="2">
    <source>
        <dbReference type="Proteomes" id="UP001234297"/>
    </source>
</evidence>
<keyword evidence="2" id="KW-1185">Reference proteome</keyword>
<proteinExistence type="predicted"/>
<dbReference type="EMBL" id="CM056811">
    <property type="protein sequence ID" value="KAJ8638186.1"/>
    <property type="molecule type" value="Genomic_DNA"/>
</dbReference>
<comment type="caution">
    <text evidence="1">The sequence shown here is derived from an EMBL/GenBank/DDBJ whole genome shotgun (WGS) entry which is preliminary data.</text>
</comment>
<gene>
    <name evidence="1" type="ORF">MRB53_012453</name>
</gene>
<name>A0ACC2LXD9_PERAE</name>